<feature type="transmembrane region" description="Helical" evidence="7">
    <location>
        <begin position="570"/>
        <end position="598"/>
    </location>
</feature>
<keyword evidence="2" id="KW-0813">Transport</keyword>
<dbReference type="GO" id="GO:0035725">
    <property type="term" value="P:sodium ion transmembrane transport"/>
    <property type="evidence" value="ECO:0007669"/>
    <property type="project" value="TreeGrafter"/>
</dbReference>
<feature type="transmembrane region" description="Helical" evidence="7">
    <location>
        <begin position="301"/>
        <end position="329"/>
    </location>
</feature>
<feature type="transmembrane region" description="Helical" evidence="7">
    <location>
        <begin position="775"/>
        <end position="796"/>
    </location>
</feature>
<gene>
    <name evidence="8" type="ORF">cyc_04172</name>
</gene>
<evidence type="ECO:0000256" key="5">
    <source>
        <dbReference type="ARBA" id="ARBA00023136"/>
    </source>
</evidence>
<dbReference type="GO" id="GO:0005886">
    <property type="term" value="C:plasma membrane"/>
    <property type="evidence" value="ECO:0007669"/>
    <property type="project" value="TreeGrafter"/>
</dbReference>
<feature type="transmembrane region" description="Helical" evidence="7">
    <location>
        <begin position="1033"/>
        <end position="1051"/>
    </location>
</feature>
<feature type="transmembrane region" description="Helical" evidence="7">
    <location>
        <begin position="258"/>
        <end position="281"/>
    </location>
</feature>
<feature type="transmembrane region" description="Helical" evidence="7">
    <location>
        <begin position="462"/>
        <end position="481"/>
    </location>
</feature>
<keyword evidence="5 7" id="KW-0472">Membrane</keyword>
<dbReference type="SUPFAM" id="SSF161070">
    <property type="entry name" value="SNF-like"/>
    <property type="match status" value="1"/>
</dbReference>
<evidence type="ECO:0000256" key="4">
    <source>
        <dbReference type="ARBA" id="ARBA00022989"/>
    </source>
</evidence>
<evidence type="ECO:0000256" key="2">
    <source>
        <dbReference type="ARBA" id="ARBA00022448"/>
    </source>
</evidence>
<dbReference type="InterPro" id="IPR000175">
    <property type="entry name" value="Na/ntran_symport"/>
</dbReference>
<evidence type="ECO:0000313" key="8">
    <source>
        <dbReference type="EMBL" id="OEH78630.1"/>
    </source>
</evidence>
<keyword evidence="3 7" id="KW-0812">Transmembrane</keyword>
<comment type="caution">
    <text evidence="8">The sequence shown here is derived from an EMBL/GenBank/DDBJ whole genome shotgun (WGS) entry which is preliminary data.</text>
</comment>
<dbReference type="AlphaFoldDB" id="A0A1D3D5B4"/>
<reference evidence="8 9" key="1">
    <citation type="journal article" date="2016" name="BMC Genomics">
        <title>Comparative genomics reveals Cyclospora cayetanensis possesses coccidia-like metabolism and invasion components but unique surface antigens.</title>
        <authorList>
            <person name="Liu S."/>
            <person name="Wang L."/>
            <person name="Zheng H."/>
            <person name="Xu Z."/>
            <person name="Roellig D.M."/>
            <person name="Li N."/>
            <person name="Frace M.A."/>
            <person name="Tang K."/>
            <person name="Arrowood M.J."/>
            <person name="Moss D.M."/>
            <person name="Zhang L."/>
            <person name="Feng Y."/>
            <person name="Xiao L."/>
        </authorList>
    </citation>
    <scope>NUCLEOTIDE SEQUENCE [LARGE SCALE GENOMIC DNA]</scope>
    <source>
        <strain evidence="8 9">CHN_HEN01</strain>
    </source>
</reference>
<dbReference type="InterPro" id="IPR037272">
    <property type="entry name" value="SNS_sf"/>
</dbReference>
<evidence type="ECO:0000256" key="3">
    <source>
        <dbReference type="ARBA" id="ARBA00022692"/>
    </source>
</evidence>
<feature type="compositionally biased region" description="Polar residues" evidence="6">
    <location>
        <begin position="699"/>
        <end position="713"/>
    </location>
</feature>
<name>A0A1D3D5B4_9EIME</name>
<keyword evidence="9" id="KW-1185">Reference proteome</keyword>
<feature type="transmembrane region" description="Helical" evidence="7">
    <location>
        <begin position="808"/>
        <end position="828"/>
    </location>
</feature>
<dbReference type="InParanoid" id="A0A1D3D5B4"/>
<dbReference type="VEuPathDB" id="ToxoDB:cyc_04172"/>
<proteinExistence type="predicted"/>
<comment type="subcellular location">
    <subcellularLocation>
        <location evidence="1">Membrane</location>
        <topology evidence="1">Multi-pass membrane protein</topology>
    </subcellularLocation>
</comment>
<accession>A0A1D3D5B4</accession>
<feature type="region of interest" description="Disordered" evidence="6">
    <location>
        <begin position="842"/>
        <end position="867"/>
    </location>
</feature>
<dbReference type="Pfam" id="PF00209">
    <property type="entry name" value="SNF"/>
    <property type="match status" value="1"/>
</dbReference>
<dbReference type="PROSITE" id="PS50267">
    <property type="entry name" value="NA_NEUROTRAN_SYMP_3"/>
    <property type="match status" value="1"/>
</dbReference>
<feature type="transmembrane region" description="Helical" evidence="7">
    <location>
        <begin position="995"/>
        <end position="1013"/>
    </location>
</feature>
<sequence>MPITTGKYLYCPAAPTVPAMKPWGEAAQGAYGVHGSPSGFEGLCPRLTLAVSHLEYPPATAPPYRHYQKHEELEHKVFVATNKLNPESTESSYGFRLPHGRGPLIVEESRLSCRTPSILCGLYLVHIQAPLGAATGRPSLLALMAVWETATHRGGCGRHPSPREVSPLHTQHEETLEYQLKMLHEATRWFPHTNFYDSMKANAQSEVDKKREHRDAVTGRLRIGGLFLSVLLFICVTQRQSNLEEIPLKALQMGGMKFLVWASLLSCICSLPIMITDVALGQSTQGSVITALNGLDKRLRGLGLAIAGCSALFAIAQTYVSSLVVHFFFTSVASLSKWLHNNDSLKRACVALSTAECIADSRCIMGAENVCHPALEAYISASWPNFLTSTDTTTKACNIICCLAIWLILTYALTQAPRTLGAVGACAFPCIFILLPALVVLEVSAEGQKHSLLDIFMLPNKTLPFEDVYYVVIMLPLLVYMPGDAAVLTVASYDKQSHNPIIISFLCFFAKWLVAYMSLYLLFFAEGLSPDPQAFREMFMPKSPDWITSGGPGSAVFPVMWYVIARMWPASWLLGLLSFAAILTQRISSCWCLTMVLWSALHEMRWLKASPVVVNRLKRQQSLSLPPLLPAAKAACSSSCREKQDHRHSEEQSGLRGLSSACPVITTDLFGQEKEQTGFQKTGACRSTRDRRSGCTDGRGSSSEAGTRRSSPLSRILKRTAGEKYDYEDEDRAFAALEPLFDAKPDAAADTLLSWWGGPDMDDHKKVGEEQVQRVGLLPLLVLGCGLIAVMLVPLFRIIFPIDYSDSLLLLLVLPVVFMSIAILIVTLQTAVNLRDILAEGKGPQRPKRGSQGSRRSWKGLHRSGARSLSHPRILPMLPRVVNSACNSREEHFLRSRSLRVERLSWRPRFIASTLPFKQKLYKQAHNTAERESMSDSRCVRHGNRRIRRAGSVLQLFLRLLKSNLYWTLIGNVEILRANLNMALSGCPTKPIPMIWGWLLKFVATPWLLLDFMEHLNGSLPKIIGSIEGPRGLTASVLLVWIVVVLGIILWGRKEAQSFSIVPIKQHQEAKQ</sequence>
<keyword evidence="4 7" id="KW-1133">Transmembrane helix</keyword>
<feature type="compositionally biased region" description="Basic residues" evidence="6">
    <location>
        <begin position="856"/>
        <end position="865"/>
    </location>
</feature>
<evidence type="ECO:0000256" key="1">
    <source>
        <dbReference type="ARBA" id="ARBA00004141"/>
    </source>
</evidence>
<dbReference type="PANTHER" id="PTHR11616:SF240">
    <property type="entry name" value="BLOATED TUBULES, ISOFORM B-RELATED"/>
    <property type="match status" value="1"/>
</dbReference>
<protein>
    <submittedName>
        <fullName evidence="8">Uncharacterized protein</fullName>
    </submittedName>
</protein>
<evidence type="ECO:0000256" key="7">
    <source>
        <dbReference type="SAM" id="Phobius"/>
    </source>
</evidence>
<feature type="transmembrane region" description="Helical" evidence="7">
    <location>
        <begin position="396"/>
        <end position="414"/>
    </location>
</feature>
<feature type="region of interest" description="Disordered" evidence="6">
    <location>
        <begin position="680"/>
        <end position="713"/>
    </location>
</feature>
<feature type="transmembrane region" description="Helical" evidence="7">
    <location>
        <begin position="501"/>
        <end position="525"/>
    </location>
</feature>
<evidence type="ECO:0000256" key="6">
    <source>
        <dbReference type="SAM" id="MobiDB-lite"/>
    </source>
</evidence>
<dbReference type="EMBL" id="JROU02000665">
    <property type="protein sequence ID" value="OEH78630.1"/>
    <property type="molecule type" value="Genomic_DNA"/>
</dbReference>
<dbReference type="Proteomes" id="UP000095192">
    <property type="component" value="Unassembled WGS sequence"/>
</dbReference>
<organism evidence="8 9">
    <name type="scientific">Cyclospora cayetanensis</name>
    <dbReference type="NCBI Taxonomy" id="88456"/>
    <lineage>
        <taxon>Eukaryota</taxon>
        <taxon>Sar</taxon>
        <taxon>Alveolata</taxon>
        <taxon>Apicomplexa</taxon>
        <taxon>Conoidasida</taxon>
        <taxon>Coccidia</taxon>
        <taxon>Eucoccidiorida</taxon>
        <taxon>Eimeriorina</taxon>
        <taxon>Eimeriidae</taxon>
        <taxon>Cyclospora</taxon>
    </lineage>
</organism>
<dbReference type="PANTHER" id="PTHR11616">
    <property type="entry name" value="SODIUM/CHLORIDE DEPENDENT TRANSPORTER"/>
    <property type="match status" value="1"/>
</dbReference>
<dbReference type="VEuPathDB" id="ToxoDB:LOC34620739"/>
<feature type="transmembrane region" description="Helical" evidence="7">
    <location>
        <begin position="420"/>
        <end position="441"/>
    </location>
</feature>
<evidence type="ECO:0000313" key="9">
    <source>
        <dbReference type="Proteomes" id="UP000095192"/>
    </source>
</evidence>